<dbReference type="RefSeq" id="WP_167039367.1">
    <property type="nucleotide sequence ID" value="NZ_BAAANA010000001.1"/>
</dbReference>
<proteinExistence type="predicted"/>
<reference evidence="2 3" key="1">
    <citation type="submission" date="2020-05" db="EMBL/GenBank/DDBJ databases">
        <title>MicrobeNet Type strains.</title>
        <authorList>
            <person name="Nicholson A.C."/>
        </authorList>
    </citation>
    <scope>NUCLEOTIDE SEQUENCE [LARGE SCALE GENOMIC DNA]</scope>
    <source>
        <strain evidence="2 3">JCM 14282</strain>
    </source>
</reference>
<dbReference type="Gene3D" id="3.10.350.10">
    <property type="entry name" value="LysM domain"/>
    <property type="match status" value="1"/>
</dbReference>
<dbReference type="AlphaFoldDB" id="A0A7Y2M1M3"/>
<comment type="caution">
    <text evidence="2">The sequence shown here is derived from an EMBL/GenBank/DDBJ whole genome shotgun (WGS) entry which is preliminary data.</text>
</comment>
<dbReference type="PROSITE" id="PS51782">
    <property type="entry name" value="LYSM"/>
    <property type="match status" value="1"/>
</dbReference>
<evidence type="ECO:0000313" key="3">
    <source>
        <dbReference type="Proteomes" id="UP000543598"/>
    </source>
</evidence>
<dbReference type="SMART" id="SM00257">
    <property type="entry name" value="LysM"/>
    <property type="match status" value="1"/>
</dbReference>
<feature type="domain" description="LysM" evidence="1">
    <location>
        <begin position="63"/>
        <end position="112"/>
    </location>
</feature>
<dbReference type="CDD" id="cd00118">
    <property type="entry name" value="LysM"/>
    <property type="match status" value="1"/>
</dbReference>
<evidence type="ECO:0000313" key="2">
    <source>
        <dbReference type="EMBL" id="NNH04134.1"/>
    </source>
</evidence>
<keyword evidence="3" id="KW-1185">Reference proteome</keyword>
<gene>
    <name evidence="2" type="ORF">HLA99_09760</name>
</gene>
<organism evidence="2 3">
    <name type="scientific">Microbacterium ulmi</name>
    <dbReference type="NCBI Taxonomy" id="179095"/>
    <lineage>
        <taxon>Bacteria</taxon>
        <taxon>Bacillati</taxon>
        <taxon>Actinomycetota</taxon>
        <taxon>Actinomycetes</taxon>
        <taxon>Micrococcales</taxon>
        <taxon>Microbacteriaceae</taxon>
        <taxon>Microbacterium</taxon>
    </lineage>
</organism>
<name>A0A7Y2M1M3_9MICO</name>
<evidence type="ECO:0000259" key="1">
    <source>
        <dbReference type="PROSITE" id="PS51782"/>
    </source>
</evidence>
<dbReference type="Proteomes" id="UP000543598">
    <property type="component" value="Unassembled WGS sequence"/>
</dbReference>
<dbReference type="EMBL" id="JABEMB010000012">
    <property type="protein sequence ID" value="NNH04134.1"/>
    <property type="molecule type" value="Genomic_DNA"/>
</dbReference>
<protein>
    <submittedName>
        <fullName evidence="2">LysM peptidoglycan-binding domain-containing protein</fullName>
    </submittedName>
</protein>
<sequence length="120" mass="12066">MTAIALSAPGGARTATRLRLTQRGRRLLAALAALPAVVALALAIIGGGAAMAARDAVPASSFETVTVLEGDSLWSIAQDVAPDADPRDVVDAFVRLNALGGVTLTPGQELAIPAAYAPAH</sequence>
<accession>A0A7Y2M1M3</accession>
<dbReference type="Pfam" id="PF01476">
    <property type="entry name" value="LysM"/>
    <property type="match status" value="1"/>
</dbReference>
<dbReference type="InterPro" id="IPR018392">
    <property type="entry name" value="LysM"/>
</dbReference>
<dbReference type="InterPro" id="IPR036779">
    <property type="entry name" value="LysM_dom_sf"/>
</dbReference>